<organism evidence="2 3">
    <name type="scientific">Dictyostelium purpureum</name>
    <name type="common">Slime mold</name>
    <dbReference type="NCBI Taxonomy" id="5786"/>
    <lineage>
        <taxon>Eukaryota</taxon>
        <taxon>Amoebozoa</taxon>
        <taxon>Evosea</taxon>
        <taxon>Eumycetozoa</taxon>
        <taxon>Dictyostelia</taxon>
        <taxon>Dictyosteliales</taxon>
        <taxon>Dictyosteliaceae</taxon>
        <taxon>Dictyostelium</taxon>
    </lineage>
</organism>
<dbReference type="EMBL" id="GL871396">
    <property type="protein sequence ID" value="EGC29736.1"/>
    <property type="molecule type" value="Genomic_DNA"/>
</dbReference>
<feature type="non-terminal residue" evidence="2">
    <location>
        <position position="285"/>
    </location>
</feature>
<dbReference type="OrthoDB" id="41492at2759"/>
<feature type="non-terminal residue" evidence="2">
    <location>
        <position position="1"/>
    </location>
</feature>
<dbReference type="GeneID" id="10505045"/>
<dbReference type="AlphaFoldDB" id="F1A235"/>
<dbReference type="VEuPathDB" id="AmoebaDB:DICPUDRAFT_9254"/>
<dbReference type="STRING" id="5786.F1A235"/>
<dbReference type="FunCoup" id="F1A235">
    <property type="interactions" value="54"/>
</dbReference>
<protein>
    <recommendedName>
        <fullName evidence="4">Ornithine cyclodeaminase</fullName>
    </recommendedName>
</protein>
<gene>
    <name evidence="2" type="ORF">DICPUDRAFT_9254</name>
</gene>
<dbReference type="eggNOG" id="KOG3007">
    <property type="taxonomic scope" value="Eukaryota"/>
</dbReference>
<dbReference type="InterPro" id="IPR036291">
    <property type="entry name" value="NAD(P)-bd_dom_sf"/>
</dbReference>
<dbReference type="InterPro" id="IPR023401">
    <property type="entry name" value="ODC_N"/>
</dbReference>
<name>F1A235_DICPU</name>
<dbReference type="Gene3D" id="3.30.1780.10">
    <property type="entry name" value="ornithine cyclodeaminase, domain 1"/>
    <property type="match status" value="1"/>
</dbReference>
<dbReference type="KEGG" id="dpp:DICPUDRAFT_9254"/>
<dbReference type="InParanoid" id="F1A235"/>
<dbReference type="Gene3D" id="3.40.50.720">
    <property type="entry name" value="NAD(P)-binding Rossmann-like Domain"/>
    <property type="match status" value="1"/>
</dbReference>
<comment type="similarity">
    <text evidence="1">Belongs to the ornithine cyclodeaminase/mu-crystallin family.</text>
</comment>
<proteinExistence type="inferred from homology"/>
<dbReference type="PANTHER" id="PTHR13812">
    <property type="entry name" value="KETIMINE REDUCTASE MU-CRYSTALLIN"/>
    <property type="match status" value="1"/>
</dbReference>
<dbReference type="Pfam" id="PF02423">
    <property type="entry name" value="OCD_Mu_crystall"/>
    <property type="match status" value="1"/>
</dbReference>
<evidence type="ECO:0000256" key="1">
    <source>
        <dbReference type="ARBA" id="ARBA00008903"/>
    </source>
</evidence>
<sequence length="285" mass="30751">GSVYFKPSFIVDESIGIKVVSSFSGNSQKGLPTAPGTIILNDLETGVATAIIGATYLTGLRTAAGSAVACKYLTQDDIKSMLVYGGGLQAKLHIEVMLTVRPSIKTVYILSRTKSNISKMVNEISPKYKGVSFEFENLDDNKISSILKSVDLIVTATSSDEPLFNGEELQSRDKPLLICSVGSSRPANRELDSTTIIKANLIVDDINSTMVSGELAIPIKEGSITKSHIKGQIADVVSKKYNYNDHKNNLVTVYKSAGTSIQDIATANLVYKKAVQLNKGFKFDM</sequence>
<evidence type="ECO:0008006" key="4">
    <source>
        <dbReference type="Google" id="ProtNLM"/>
    </source>
</evidence>
<dbReference type="InterPro" id="IPR003462">
    <property type="entry name" value="ODC_Mu_crystall"/>
</dbReference>
<dbReference type="SUPFAM" id="SSF51735">
    <property type="entry name" value="NAD(P)-binding Rossmann-fold domains"/>
    <property type="match status" value="1"/>
</dbReference>
<reference evidence="3" key="1">
    <citation type="journal article" date="2011" name="Genome Biol.">
        <title>Comparative genomics of the social amoebae Dictyostelium discoideum and Dictyostelium purpureum.</title>
        <authorList>
            <consortium name="US DOE Joint Genome Institute (JGI-PGF)"/>
            <person name="Sucgang R."/>
            <person name="Kuo A."/>
            <person name="Tian X."/>
            <person name="Salerno W."/>
            <person name="Parikh A."/>
            <person name="Feasley C.L."/>
            <person name="Dalin E."/>
            <person name="Tu H."/>
            <person name="Huang E."/>
            <person name="Barry K."/>
            <person name="Lindquist E."/>
            <person name="Shapiro H."/>
            <person name="Bruce D."/>
            <person name="Schmutz J."/>
            <person name="Salamov A."/>
            <person name="Fey P."/>
            <person name="Gaudet P."/>
            <person name="Anjard C."/>
            <person name="Babu M.M."/>
            <person name="Basu S."/>
            <person name="Bushmanova Y."/>
            <person name="van der Wel H."/>
            <person name="Katoh-Kurasawa M."/>
            <person name="Dinh C."/>
            <person name="Coutinho P.M."/>
            <person name="Saito T."/>
            <person name="Elias M."/>
            <person name="Schaap P."/>
            <person name="Kay R.R."/>
            <person name="Henrissat B."/>
            <person name="Eichinger L."/>
            <person name="Rivero F."/>
            <person name="Putnam N.H."/>
            <person name="West C.M."/>
            <person name="Loomis W.F."/>
            <person name="Chisholm R.L."/>
            <person name="Shaulsky G."/>
            <person name="Strassmann J.E."/>
            <person name="Queller D.C."/>
            <person name="Kuspa A."/>
            <person name="Grigoriev I.V."/>
        </authorList>
    </citation>
    <scope>NUCLEOTIDE SEQUENCE [LARGE SCALE GENOMIC DNA]</scope>
    <source>
        <strain evidence="3">QSDP1</strain>
    </source>
</reference>
<dbReference type="RefSeq" id="XP_003293729.1">
    <property type="nucleotide sequence ID" value="XM_003293681.1"/>
</dbReference>
<dbReference type="PIRSF" id="PIRSF001439">
    <property type="entry name" value="CryM"/>
    <property type="match status" value="1"/>
</dbReference>
<dbReference type="Proteomes" id="UP000001064">
    <property type="component" value="Unassembled WGS sequence"/>
</dbReference>
<keyword evidence="3" id="KW-1185">Reference proteome</keyword>
<evidence type="ECO:0000313" key="2">
    <source>
        <dbReference type="EMBL" id="EGC29736.1"/>
    </source>
</evidence>
<evidence type="ECO:0000313" key="3">
    <source>
        <dbReference type="Proteomes" id="UP000001064"/>
    </source>
</evidence>
<dbReference type="PANTHER" id="PTHR13812:SF19">
    <property type="entry name" value="KETIMINE REDUCTASE MU-CRYSTALLIN"/>
    <property type="match status" value="1"/>
</dbReference>
<dbReference type="OMA" id="VKIVNVH"/>
<accession>F1A235</accession>
<dbReference type="GO" id="GO:0005737">
    <property type="term" value="C:cytoplasm"/>
    <property type="evidence" value="ECO:0000318"/>
    <property type="project" value="GO_Central"/>
</dbReference>